<evidence type="ECO:0000313" key="3">
    <source>
        <dbReference type="Proteomes" id="UP000193334"/>
    </source>
</evidence>
<evidence type="ECO:0000256" key="1">
    <source>
        <dbReference type="SAM" id="SignalP"/>
    </source>
</evidence>
<organism evidence="2 3">
    <name type="scientific">Sedimentisphaera salicampi</name>
    <dbReference type="NCBI Taxonomy" id="1941349"/>
    <lineage>
        <taxon>Bacteria</taxon>
        <taxon>Pseudomonadati</taxon>
        <taxon>Planctomycetota</taxon>
        <taxon>Phycisphaerae</taxon>
        <taxon>Sedimentisphaerales</taxon>
        <taxon>Sedimentisphaeraceae</taxon>
        <taxon>Sedimentisphaera</taxon>
    </lineage>
</organism>
<dbReference type="EMBL" id="CP021023">
    <property type="protein sequence ID" value="ARN57347.1"/>
    <property type="molecule type" value="Genomic_DNA"/>
</dbReference>
<accession>A0A1W6LNJ6</accession>
<dbReference type="RefSeq" id="WP_085755993.1">
    <property type="nucleotide sequence ID" value="NZ_CP021023.1"/>
</dbReference>
<evidence type="ECO:0000313" key="2">
    <source>
        <dbReference type="EMBL" id="ARN57347.1"/>
    </source>
</evidence>
<feature type="signal peptide" evidence="1">
    <location>
        <begin position="1"/>
        <end position="21"/>
    </location>
</feature>
<dbReference type="KEGG" id="pbp:STSP1_01751"/>
<protein>
    <submittedName>
        <fullName evidence="2">Uncharacterized protein</fullName>
    </submittedName>
</protein>
<proteinExistence type="predicted"/>
<keyword evidence="3" id="KW-1185">Reference proteome</keyword>
<reference evidence="3" key="1">
    <citation type="submission" date="2017-04" db="EMBL/GenBank/DDBJ databases">
        <title>Comparative genomics and description of representatives of a novel lineage of planctomycetes thriving in anoxic sediments.</title>
        <authorList>
            <person name="Spring S."/>
            <person name="Bunk B."/>
            <person name="Sproer C."/>
        </authorList>
    </citation>
    <scope>NUCLEOTIDE SEQUENCE [LARGE SCALE GENOMIC DNA]</scope>
    <source>
        <strain evidence="3">ST-PulAB-D4</strain>
    </source>
</reference>
<sequence precursor="true">MLKKIILTTALAAGLASSASAFDAEIEGDLSVGYFSKYIWRGQAINDESVMQTGIGFQVDKIYLNLWGNMDLTDEGEKNNFTEVDFTAEYSDSLAEGVDYTVGVIRYDFDEDAGNTNEVYGGLSFDMPLSPSFTVYRDIDAIEGTYFSAGVSHSFSMGEDTALDCSASLGYADSDYNLGYWGVDDSSMQDLALSASMPLAMGDWTLTPSVTYVAIMDDELKETDAYEPDPDYLYAGISLSTTF</sequence>
<keyword evidence="1" id="KW-0732">Signal</keyword>
<dbReference type="Proteomes" id="UP000193334">
    <property type="component" value="Chromosome"/>
</dbReference>
<gene>
    <name evidence="2" type="ORF">STSP1_01751</name>
</gene>
<feature type="chain" id="PRO_5013094401" evidence="1">
    <location>
        <begin position="22"/>
        <end position="243"/>
    </location>
</feature>
<dbReference type="STRING" id="1941349.STSP1_01751"/>
<name>A0A1W6LNJ6_9BACT</name>
<dbReference type="AlphaFoldDB" id="A0A1W6LNJ6"/>